<dbReference type="Proteomes" id="UP000539372">
    <property type="component" value="Unassembled WGS sequence"/>
</dbReference>
<evidence type="ECO:0000259" key="5">
    <source>
        <dbReference type="PROSITE" id="PS50943"/>
    </source>
</evidence>
<evidence type="ECO:0000256" key="1">
    <source>
        <dbReference type="ARBA" id="ARBA00023015"/>
    </source>
</evidence>
<dbReference type="Gene3D" id="1.10.260.40">
    <property type="entry name" value="lambda repressor-like DNA-binding domains"/>
    <property type="match status" value="1"/>
</dbReference>
<evidence type="ECO:0000313" key="6">
    <source>
        <dbReference type="EMBL" id="NMM46183.1"/>
    </source>
</evidence>
<dbReference type="InterPro" id="IPR010982">
    <property type="entry name" value="Lambda_DNA-bd_dom_sf"/>
</dbReference>
<keyword evidence="2" id="KW-0238">DNA-binding</keyword>
<accession>A0A7Y0E2V4</accession>
<feature type="coiled-coil region" evidence="4">
    <location>
        <begin position="89"/>
        <end position="116"/>
    </location>
</feature>
<keyword evidence="3" id="KW-0804">Transcription</keyword>
<dbReference type="PANTHER" id="PTHR40661:SF3">
    <property type="entry name" value="FELS-1 PROPHAGE TRANSCRIPTIONAL REGULATOR"/>
    <property type="match status" value="1"/>
</dbReference>
<evidence type="ECO:0000313" key="7">
    <source>
        <dbReference type="Proteomes" id="UP000539372"/>
    </source>
</evidence>
<protein>
    <submittedName>
        <fullName evidence="6">Helix-turn-helix transcriptional regulator</fullName>
    </submittedName>
</protein>
<comment type="caution">
    <text evidence="6">The sequence shown here is derived from an EMBL/GenBank/DDBJ whole genome shotgun (WGS) entry which is preliminary data.</text>
</comment>
<reference evidence="6 7" key="1">
    <citation type="submission" date="2020-04" db="EMBL/GenBank/DDBJ databases">
        <title>Rhodospirillaceae bacterium KN72 isolated from deep sea.</title>
        <authorList>
            <person name="Zhang D.-C."/>
        </authorList>
    </citation>
    <scope>NUCLEOTIDE SEQUENCE [LARGE SCALE GENOMIC DNA]</scope>
    <source>
        <strain evidence="6 7">KN72</strain>
    </source>
</reference>
<gene>
    <name evidence="6" type="ORF">HH303_16955</name>
</gene>
<feature type="domain" description="HTH cro/C1-type" evidence="5">
    <location>
        <begin position="19"/>
        <end position="73"/>
    </location>
</feature>
<evidence type="ECO:0000256" key="4">
    <source>
        <dbReference type="SAM" id="Coils"/>
    </source>
</evidence>
<dbReference type="PROSITE" id="PS50943">
    <property type="entry name" value="HTH_CROC1"/>
    <property type="match status" value="1"/>
</dbReference>
<dbReference type="AlphaFoldDB" id="A0A7Y0E2V4"/>
<name>A0A7Y0E2V4_9PROT</name>
<sequence length="120" mass="13246">MQQATATKEDQDTGINQRIKEAREALDWSQEDLAYRLGVTVETIDEWETGVRDPRSNRIVTLAGILGVSAHWLLDGSGEFGPTDTANPAEAAKAQLDSVRLKLNELKLLLNDIETQLDAL</sequence>
<keyword evidence="4" id="KW-0175">Coiled coil</keyword>
<dbReference type="Pfam" id="PF01381">
    <property type="entry name" value="HTH_3"/>
    <property type="match status" value="1"/>
</dbReference>
<dbReference type="SUPFAM" id="SSF47413">
    <property type="entry name" value="lambda repressor-like DNA-binding domains"/>
    <property type="match status" value="1"/>
</dbReference>
<keyword evidence="1" id="KW-0805">Transcription regulation</keyword>
<dbReference type="EMBL" id="JABBNT010000005">
    <property type="protein sequence ID" value="NMM46183.1"/>
    <property type="molecule type" value="Genomic_DNA"/>
</dbReference>
<dbReference type="SMART" id="SM00530">
    <property type="entry name" value="HTH_XRE"/>
    <property type="match status" value="1"/>
</dbReference>
<evidence type="ECO:0000256" key="3">
    <source>
        <dbReference type="ARBA" id="ARBA00023163"/>
    </source>
</evidence>
<keyword evidence="7" id="KW-1185">Reference proteome</keyword>
<organism evidence="6 7">
    <name type="scientific">Pacificispira spongiicola</name>
    <dbReference type="NCBI Taxonomy" id="2729598"/>
    <lineage>
        <taxon>Bacteria</taxon>
        <taxon>Pseudomonadati</taxon>
        <taxon>Pseudomonadota</taxon>
        <taxon>Alphaproteobacteria</taxon>
        <taxon>Rhodospirillales</taxon>
        <taxon>Rhodospirillaceae</taxon>
        <taxon>Pacificispira</taxon>
    </lineage>
</organism>
<proteinExistence type="predicted"/>
<dbReference type="RefSeq" id="WP_169626559.1">
    <property type="nucleotide sequence ID" value="NZ_JABBNT010000005.1"/>
</dbReference>
<evidence type="ECO:0000256" key="2">
    <source>
        <dbReference type="ARBA" id="ARBA00023125"/>
    </source>
</evidence>
<dbReference type="PANTHER" id="PTHR40661">
    <property type="match status" value="1"/>
</dbReference>
<dbReference type="GO" id="GO:0003677">
    <property type="term" value="F:DNA binding"/>
    <property type="evidence" value="ECO:0007669"/>
    <property type="project" value="UniProtKB-KW"/>
</dbReference>
<dbReference type="CDD" id="cd00093">
    <property type="entry name" value="HTH_XRE"/>
    <property type="match status" value="1"/>
</dbReference>
<dbReference type="InterPro" id="IPR001387">
    <property type="entry name" value="Cro/C1-type_HTH"/>
</dbReference>